<gene>
    <name evidence="1" type="ORF">GCM10010976_05590</name>
</gene>
<proteinExistence type="predicted"/>
<reference evidence="1" key="2">
    <citation type="submission" date="2020-09" db="EMBL/GenBank/DDBJ databases">
        <authorList>
            <person name="Sun Q."/>
            <person name="Zhou Y."/>
        </authorList>
    </citation>
    <scope>NUCLEOTIDE SEQUENCE</scope>
    <source>
        <strain evidence="1">CGMCC 1.12751</strain>
    </source>
</reference>
<evidence type="ECO:0000313" key="1">
    <source>
        <dbReference type="EMBL" id="GGG36801.1"/>
    </source>
</evidence>
<dbReference type="Proteomes" id="UP000625976">
    <property type="component" value="Unassembled WGS sequence"/>
</dbReference>
<accession>A0A917LK61</accession>
<name>A0A917LK61_9FLAO</name>
<reference evidence="1" key="1">
    <citation type="journal article" date="2014" name="Int. J. Syst. Evol. Microbiol.">
        <title>Complete genome sequence of Corynebacterium casei LMG S-19264T (=DSM 44701T), isolated from a smear-ripened cheese.</title>
        <authorList>
            <consortium name="US DOE Joint Genome Institute (JGI-PGF)"/>
            <person name="Walter F."/>
            <person name="Albersmeier A."/>
            <person name="Kalinowski J."/>
            <person name="Ruckert C."/>
        </authorList>
    </citation>
    <scope>NUCLEOTIDE SEQUENCE</scope>
    <source>
        <strain evidence="1">CGMCC 1.12751</strain>
    </source>
</reference>
<protein>
    <submittedName>
        <fullName evidence="1">Uncharacterized protein</fullName>
    </submittedName>
</protein>
<organism evidence="1 2">
    <name type="scientific">Bizionia arctica</name>
    <dbReference type="NCBI Taxonomy" id="1495645"/>
    <lineage>
        <taxon>Bacteria</taxon>
        <taxon>Pseudomonadati</taxon>
        <taxon>Bacteroidota</taxon>
        <taxon>Flavobacteriia</taxon>
        <taxon>Flavobacteriales</taxon>
        <taxon>Flavobacteriaceae</taxon>
        <taxon>Bizionia</taxon>
    </lineage>
</organism>
<dbReference type="EMBL" id="BMFQ01000001">
    <property type="protein sequence ID" value="GGG36801.1"/>
    <property type="molecule type" value="Genomic_DNA"/>
</dbReference>
<keyword evidence="2" id="KW-1185">Reference proteome</keyword>
<dbReference type="AlphaFoldDB" id="A0A917LK61"/>
<evidence type="ECO:0000313" key="2">
    <source>
        <dbReference type="Proteomes" id="UP000625976"/>
    </source>
</evidence>
<sequence length="132" mass="15735">MVQGDENSKNELERLNKFTFQIYSSPIVFNRYLDDRYKNEKGFNPNNFRLKVEGVWFNFSVLGEADTSKYIDFTDYIFKNDDPELVKSGKTKYFIAITVTTDEHKDCLKMDSFYRYVISDYLNDIRMGFKAY</sequence>
<comment type="caution">
    <text evidence="1">The sequence shown here is derived from an EMBL/GenBank/DDBJ whole genome shotgun (WGS) entry which is preliminary data.</text>
</comment>